<keyword evidence="2" id="KW-1185">Reference proteome</keyword>
<gene>
    <name evidence="1" type="ORF">SAMN04488052_101102</name>
</gene>
<name>A0A1H8PQY3_9GAMM</name>
<accession>A0A1H8PQY3</accession>
<dbReference type="EMBL" id="FOEG01000001">
    <property type="protein sequence ID" value="SEO44335.1"/>
    <property type="molecule type" value="Genomic_DNA"/>
</dbReference>
<organism evidence="1 2">
    <name type="scientific">Aquisalimonas asiatica</name>
    <dbReference type="NCBI Taxonomy" id="406100"/>
    <lineage>
        <taxon>Bacteria</taxon>
        <taxon>Pseudomonadati</taxon>
        <taxon>Pseudomonadota</taxon>
        <taxon>Gammaproteobacteria</taxon>
        <taxon>Chromatiales</taxon>
        <taxon>Ectothiorhodospiraceae</taxon>
        <taxon>Aquisalimonas</taxon>
    </lineage>
</organism>
<evidence type="ECO:0000313" key="2">
    <source>
        <dbReference type="Proteomes" id="UP000199657"/>
    </source>
</evidence>
<reference evidence="1 2" key="1">
    <citation type="submission" date="2016-10" db="EMBL/GenBank/DDBJ databases">
        <authorList>
            <person name="de Groot N.N."/>
        </authorList>
    </citation>
    <scope>NUCLEOTIDE SEQUENCE [LARGE SCALE GENOMIC DNA]</scope>
    <source>
        <strain evidence="1 2">CGMCC 1.6291</strain>
    </source>
</reference>
<dbReference type="STRING" id="406100.SAMN04488052_101102"/>
<evidence type="ECO:0000313" key="1">
    <source>
        <dbReference type="EMBL" id="SEO44335.1"/>
    </source>
</evidence>
<dbReference type="RefSeq" id="WP_091638998.1">
    <property type="nucleotide sequence ID" value="NZ_FOEG01000001.1"/>
</dbReference>
<dbReference type="Proteomes" id="UP000199657">
    <property type="component" value="Unassembled WGS sequence"/>
</dbReference>
<protein>
    <submittedName>
        <fullName evidence="1">Uncharacterized protein</fullName>
    </submittedName>
</protein>
<sequence length="110" mass="12578">MDDHTEFSFEVRLVIARLARLVCKFDGGRTALSSEQEVMALIAHAAQHQRPEIQSLFDELLYLMGEDELAHLSAQGVVLPDAYARLLPEGKRQATERRRKRVYRGQIVED</sequence>
<proteinExistence type="predicted"/>
<dbReference type="AlphaFoldDB" id="A0A1H8PQY3"/>